<sequence length="765" mass="85536">MGIGSSKEKGRVSLDVSALNCMAKDESEASNVTATPRALDPPDGMASKEANDTVIGQNAATPNTFNCMACVPNKPDSYSISITGNALSPAAEQRGKKALSPHFPHSSIVSLRVWSSATNSFVRIRVGDGVFDDVRLIAVSHTWKGAVDEGTVDLPWNAEAYTATIFRAAASLALSANWPNYYLWLDYLCTDQTNKFETREATFKMAWVYSAADVTLVVLDESLPHTHPDFWSNRVWTLQEETLSKKMIFINRQGCQVETNEREADFETDPSGDTVEEPYYVHTLPMWNGAENIKVAENQGQMPFSKFWPIVQGRYGGWACDRIYASQYCSLIEPKLEIRYDLDYHLVLAAYLQKLIQDKDFSCTGISVDCPVPGWGCTTVFGSTKEWSNFEVDVALGFVGGFGLSEDVVQTDEKGWSKNLSFPKEPVMGLVIDRTVVLAQVQFDSLFQHHISFLDAIQVEGAKTDLQSSLHKLKTKNVAIALFSVYWTLVKFETTIDPASRQYEESVEELLGKLHDYNSTATAYSNNFLMTRLKSGTSGTIEHELFEELQQAIQLQTISEQADAILEIIALLLCGEEYSKDCCQGIYSILLNSKGVWISKEPSPNSKPGEFITIAKFSDIVDDLILYNYAGDSIEEASLVSRYWPAYPALEMRNTPISSRTQTFAAVNNVLTKNKRKSRLWTGVRGLGSKILFKNSYIESFLWCCAELKESGCLHDILPVYEYLYTSIVSLSNIWDGDQPGDEFKAIPKDIGWNIVRGCYDWKEN</sequence>
<feature type="domain" description="Heterokaryon incompatibility" evidence="2">
    <location>
        <begin position="138"/>
        <end position="224"/>
    </location>
</feature>
<accession>A0A1Y2BW07</accession>
<keyword evidence="4" id="KW-1185">Reference proteome</keyword>
<dbReference type="Pfam" id="PF06985">
    <property type="entry name" value="HET"/>
    <property type="match status" value="1"/>
</dbReference>
<dbReference type="PANTHER" id="PTHR33112:SF16">
    <property type="entry name" value="HETEROKARYON INCOMPATIBILITY DOMAIN-CONTAINING PROTEIN"/>
    <property type="match status" value="1"/>
</dbReference>
<feature type="region of interest" description="Disordered" evidence="1">
    <location>
        <begin position="25"/>
        <end position="49"/>
    </location>
</feature>
<reference evidence="3 4" key="1">
    <citation type="submission" date="2016-07" db="EMBL/GenBank/DDBJ databases">
        <title>Pervasive Adenine N6-methylation of Active Genes in Fungi.</title>
        <authorList>
            <consortium name="DOE Joint Genome Institute"/>
            <person name="Mondo S.J."/>
            <person name="Dannebaum R.O."/>
            <person name="Kuo R.C."/>
            <person name="Labutti K."/>
            <person name="Haridas S."/>
            <person name="Kuo A."/>
            <person name="Salamov A."/>
            <person name="Ahrendt S.R."/>
            <person name="Lipzen A."/>
            <person name="Sullivan W."/>
            <person name="Andreopoulos W.B."/>
            <person name="Clum A."/>
            <person name="Lindquist E."/>
            <person name="Daum C."/>
            <person name="Ramamoorthy G.K."/>
            <person name="Gryganskyi A."/>
            <person name="Culley D."/>
            <person name="Magnuson J.K."/>
            <person name="James T.Y."/>
            <person name="O'Malley M.A."/>
            <person name="Stajich J.E."/>
            <person name="Spatafora J.W."/>
            <person name="Visel A."/>
            <person name="Grigoriev I.V."/>
        </authorList>
    </citation>
    <scope>NUCLEOTIDE SEQUENCE [LARGE SCALE GENOMIC DNA]</scope>
    <source>
        <strain evidence="3 4">JEL800</strain>
    </source>
</reference>
<dbReference type="EMBL" id="MCGO01000042">
    <property type="protein sequence ID" value="ORY38923.1"/>
    <property type="molecule type" value="Genomic_DNA"/>
</dbReference>
<dbReference type="InterPro" id="IPR010730">
    <property type="entry name" value="HET"/>
</dbReference>
<dbReference type="Proteomes" id="UP000193642">
    <property type="component" value="Unassembled WGS sequence"/>
</dbReference>
<dbReference type="OrthoDB" id="2130173at2759"/>
<evidence type="ECO:0000313" key="3">
    <source>
        <dbReference type="EMBL" id="ORY38923.1"/>
    </source>
</evidence>
<evidence type="ECO:0000259" key="2">
    <source>
        <dbReference type="Pfam" id="PF06985"/>
    </source>
</evidence>
<dbReference type="PANTHER" id="PTHR33112">
    <property type="entry name" value="DOMAIN PROTEIN, PUTATIVE-RELATED"/>
    <property type="match status" value="1"/>
</dbReference>
<organism evidence="3 4">
    <name type="scientific">Rhizoclosmatium globosum</name>
    <dbReference type="NCBI Taxonomy" id="329046"/>
    <lineage>
        <taxon>Eukaryota</taxon>
        <taxon>Fungi</taxon>
        <taxon>Fungi incertae sedis</taxon>
        <taxon>Chytridiomycota</taxon>
        <taxon>Chytridiomycota incertae sedis</taxon>
        <taxon>Chytridiomycetes</taxon>
        <taxon>Chytridiales</taxon>
        <taxon>Chytriomycetaceae</taxon>
        <taxon>Rhizoclosmatium</taxon>
    </lineage>
</organism>
<dbReference type="AlphaFoldDB" id="A0A1Y2BW07"/>
<proteinExistence type="predicted"/>
<evidence type="ECO:0000256" key="1">
    <source>
        <dbReference type="SAM" id="MobiDB-lite"/>
    </source>
</evidence>
<protein>
    <recommendedName>
        <fullName evidence="2">Heterokaryon incompatibility domain-containing protein</fullName>
    </recommendedName>
</protein>
<name>A0A1Y2BW07_9FUNG</name>
<comment type="caution">
    <text evidence="3">The sequence shown here is derived from an EMBL/GenBank/DDBJ whole genome shotgun (WGS) entry which is preliminary data.</text>
</comment>
<evidence type="ECO:0000313" key="4">
    <source>
        <dbReference type="Proteomes" id="UP000193642"/>
    </source>
</evidence>
<gene>
    <name evidence="3" type="ORF">BCR33DRAFT_720566</name>
</gene>